<dbReference type="OrthoDB" id="9807274at2"/>
<dbReference type="Gene3D" id="1.20.1720.10">
    <property type="entry name" value="Multidrug resistance protein D"/>
    <property type="match status" value="1"/>
</dbReference>
<feature type="transmembrane region" description="Helical" evidence="7">
    <location>
        <begin position="99"/>
        <end position="120"/>
    </location>
</feature>
<reference evidence="9 10" key="1">
    <citation type="submission" date="2018-06" db="EMBL/GenBank/DDBJ databases">
        <title>Genomic Encyclopedia of Type Strains, Phase IV (KMG-IV): sequencing the most valuable type-strain genomes for metagenomic binning, comparative biology and taxonomic classification.</title>
        <authorList>
            <person name="Goeker M."/>
        </authorList>
    </citation>
    <scope>NUCLEOTIDE SEQUENCE [LARGE SCALE GENOMIC DNA]</scope>
    <source>
        <strain evidence="9 10">DSM 5</strain>
    </source>
</reference>
<feature type="transmembrane region" description="Helical" evidence="7">
    <location>
        <begin position="219"/>
        <end position="241"/>
    </location>
</feature>
<evidence type="ECO:0000259" key="8">
    <source>
        <dbReference type="PROSITE" id="PS50850"/>
    </source>
</evidence>
<dbReference type="InterPro" id="IPR020846">
    <property type="entry name" value="MFS_dom"/>
</dbReference>
<feature type="domain" description="Major facilitator superfamily (MFS) profile" evidence="8">
    <location>
        <begin position="9"/>
        <end position="486"/>
    </location>
</feature>
<dbReference type="EMBL" id="QKZI01000001">
    <property type="protein sequence ID" value="PZX08135.1"/>
    <property type="molecule type" value="Genomic_DNA"/>
</dbReference>
<evidence type="ECO:0000256" key="1">
    <source>
        <dbReference type="ARBA" id="ARBA00004651"/>
    </source>
</evidence>
<proteinExistence type="predicted"/>
<dbReference type="PANTHER" id="PTHR23501">
    <property type="entry name" value="MAJOR FACILITATOR SUPERFAMILY"/>
    <property type="match status" value="1"/>
</dbReference>
<feature type="transmembrane region" description="Helical" evidence="7">
    <location>
        <begin position="48"/>
        <end position="66"/>
    </location>
</feature>
<name>A0A2W7MMN5_9BACI</name>
<keyword evidence="5 7" id="KW-1133">Transmembrane helix</keyword>
<feature type="transmembrane region" description="Helical" evidence="7">
    <location>
        <begin position="160"/>
        <end position="183"/>
    </location>
</feature>
<keyword evidence="4 7" id="KW-0812">Transmembrane</keyword>
<evidence type="ECO:0000256" key="5">
    <source>
        <dbReference type="ARBA" id="ARBA00022989"/>
    </source>
</evidence>
<dbReference type="FunFam" id="1.20.1720.10:FF:000004">
    <property type="entry name" value="EmrB/QacA family drug resistance transporter"/>
    <property type="match status" value="1"/>
</dbReference>
<dbReference type="RefSeq" id="WP_111438728.1">
    <property type="nucleotide sequence ID" value="NZ_QKZI01000001.1"/>
</dbReference>
<sequence>MKVTKKPLVLISVILAMFMGAVEATIIATAMPSITADLGGFSRYSWVFSSYLLMSTITVLIYGKLADLFGRKIIFFIGVSLFLIGSFLCGISSSMEQLILFRFIQGLGAGAVMPIATTIIGDVYQGEERAKIQGYLSSVWGISAISGPAIGGIIVESIGWQYVFWINIPLGIIAMVGIALFLHETEQKKQANVDYKGAILVTVILSSLLFWLVEGGQTFQWLSIMSVTILLVTILCFTLFVKVEKQAIEPLMPFSIWRNKTILYANLISFVTGVILIGMSSYIPMYVTGVMGQKAIVAGFTLTAVSIGWPLASTIAGQLLFKHGAFKLSLVGTIFLVVGTFSFVFIQSTLNPFFIAICSFLVGIGMGLTSTSFTVTIQNAVTYEQRGIATASNMFMSNFGNTVGAALLGMIVNETYKKYLNDNQSNYDLSVVDQLLNAETRKSFMLEDLSFLQTGLDNSLHMMFLVLFLFAVISFVLVFGLPKKKGA</sequence>
<evidence type="ECO:0000256" key="6">
    <source>
        <dbReference type="ARBA" id="ARBA00023136"/>
    </source>
</evidence>
<feature type="transmembrane region" description="Helical" evidence="7">
    <location>
        <begin position="353"/>
        <end position="375"/>
    </location>
</feature>
<protein>
    <submittedName>
        <fullName evidence="9">EmrB/QacA subfamily drug resistance transporter</fullName>
    </submittedName>
</protein>
<dbReference type="PANTHER" id="PTHR23501:SF191">
    <property type="entry name" value="VACUOLAR BASIC AMINO ACID TRANSPORTER 4"/>
    <property type="match status" value="1"/>
</dbReference>
<dbReference type="GO" id="GO:0022857">
    <property type="term" value="F:transmembrane transporter activity"/>
    <property type="evidence" value="ECO:0007669"/>
    <property type="project" value="InterPro"/>
</dbReference>
<dbReference type="CDD" id="cd17502">
    <property type="entry name" value="MFS_Azr1_MDR_like"/>
    <property type="match status" value="1"/>
</dbReference>
<feature type="transmembrane region" description="Helical" evidence="7">
    <location>
        <begin position="460"/>
        <end position="481"/>
    </location>
</feature>
<evidence type="ECO:0000313" key="10">
    <source>
        <dbReference type="Proteomes" id="UP000248646"/>
    </source>
</evidence>
<feature type="transmembrane region" description="Helical" evidence="7">
    <location>
        <begin position="395"/>
        <end position="412"/>
    </location>
</feature>
<feature type="transmembrane region" description="Helical" evidence="7">
    <location>
        <begin position="195"/>
        <end position="213"/>
    </location>
</feature>
<evidence type="ECO:0000313" key="9">
    <source>
        <dbReference type="EMBL" id="PZX08135.1"/>
    </source>
</evidence>
<organism evidence="9 10">
    <name type="scientific">Psychrobacillus insolitus</name>
    <dbReference type="NCBI Taxonomy" id="1461"/>
    <lineage>
        <taxon>Bacteria</taxon>
        <taxon>Bacillati</taxon>
        <taxon>Bacillota</taxon>
        <taxon>Bacilli</taxon>
        <taxon>Bacillales</taxon>
        <taxon>Bacillaceae</taxon>
        <taxon>Psychrobacillus</taxon>
    </lineage>
</organism>
<dbReference type="SUPFAM" id="SSF103473">
    <property type="entry name" value="MFS general substrate transporter"/>
    <property type="match status" value="1"/>
</dbReference>
<dbReference type="InterPro" id="IPR011701">
    <property type="entry name" value="MFS"/>
</dbReference>
<comment type="subcellular location">
    <subcellularLocation>
        <location evidence="1">Cell membrane</location>
        <topology evidence="1">Multi-pass membrane protein</topology>
    </subcellularLocation>
</comment>
<evidence type="ECO:0000256" key="2">
    <source>
        <dbReference type="ARBA" id="ARBA00022448"/>
    </source>
</evidence>
<keyword evidence="3" id="KW-1003">Cell membrane</keyword>
<feature type="transmembrane region" description="Helical" evidence="7">
    <location>
        <begin position="132"/>
        <end position="154"/>
    </location>
</feature>
<dbReference type="AlphaFoldDB" id="A0A2W7MMN5"/>
<keyword evidence="10" id="KW-1185">Reference proteome</keyword>
<dbReference type="GO" id="GO:0005886">
    <property type="term" value="C:plasma membrane"/>
    <property type="evidence" value="ECO:0007669"/>
    <property type="project" value="UniProtKB-SubCell"/>
</dbReference>
<evidence type="ECO:0000256" key="3">
    <source>
        <dbReference type="ARBA" id="ARBA00022475"/>
    </source>
</evidence>
<dbReference type="Pfam" id="PF07690">
    <property type="entry name" value="MFS_1"/>
    <property type="match status" value="1"/>
</dbReference>
<feature type="transmembrane region" description="Helical" evidence="7">
    <location>
        <begin position="295"/>
        <end position="321"/>
    </location>
</feature>
<evidence type="ECO:0000256" key="7">
    <source>
        <dbReference type="SAM" id="Phobius"/>
    </source>
</evidence>
<gene>
    <name evidence="9" type="ORF">C7437_1011258</name>
</gene>
<evidence type="ECO:0000256" key="4">
    <source>
        <dbReference type="ARBA" id="ARBA00022692"/>
    </source>
</evidence>
<dbReference type="Proteomes" id="UP000248646">
    <property type="component" value="Unassembled WGS sequence"/>
</dbReference>
<feature type="transmembrane region" description="Helical" evidence="7">
    <location>
        <begin position="73"/>
        <end position="93"/>
    </location>
</feature>
<dbReference type="InterPro" id="IPR036259">
    <property type="entry name" value="MFS_trans_sf"/>
</dbReference>
<feature type="transmembrane region" description="Helical" evidence="7">
    <location>
        <begin position="328"/>
        <end position="347"/>
    </location>
</feature>
<dbReference type="Gene3D" id="1.20.1250.20">
    <property type="entry name" value="MFS general substrate transporter like domains"/>
    <property type="match status" value="1"/>
</dbReference>
<keyword evidence="2" id="KW-0813">Transport</keyword>
<comment type="caution">
    <text evidence="9">The sequence shown here is derived from an EMBL/GenBank/DDBJ whole genome shotgun (WGS) entry which is preliminary data.</text>
</comment>
<dbReference type="PROSITE" id="PS50850">
    <property type="entry name" value="MFS"/>
    <property type="match status" value="1"/>
</dbReference>
<accession>A0A2W7MMN5</accession>
<keyword evidence="6 7" id="KW-0472">Membrane</keyword>
<feature type="transmembrane region" description="Helical" evidence="7">
    <location>
        <begin position="262"/>
        <end position="283"/>
    </location>
</feature>